<organism evidence="1 2">
    <name type="scientific">Ceratitis capitata</name>
    <name type="common">Mediterranean fruit fly</name>
    <name type="synonym">Tephritis capitata</name>
    <dbReference type="NCBI Taxonomy" id="7213"/>
    <lineage>
        <taxon>Eukaryota</taxon>
        <taxon>Metazoa</taxon>
        <taxon>Ecdysozoa</taxon>
        <taxon>Arthropoda</taxon>
        <taxon>Hexapoda</taxon>
        <taxon>Insecta</taxon>
        <taxon>Pterygota</taxon>
        <taxon>Neoptera</taxon>
        <taxon>Endopterygota</taxon>
        <taxon>Diptera</taxon>
        <taxon>Brachycera</taxon>
        <taxon>Muscomorpha</taxon>
        <taxon>Tephritoidea</taxon>
        <taxon>Tephritidae</taxon>
        <taxon>Ceratitis</taxon>
        <taxon>Ceratitis</taxon>
    </lineage>
</organism>
<dbReference type="AlphaFoldDB" id="A0A811V4G5"/>
<dbReference type="EMBL" id="CAJHJT010000034">
    <property type="protein sequence ID" value="CAD7004736.1"/>
    <property type="molecule type" value="Genomic_DNA"/>
</dbReference>
<dbReference type="Proteomes" id="UP000606786">
    <property type="component" value="Unassembled WGS sequence"/>
</dbReference>
<proteinExistence type="predicted"/>
<keyword evidence="2" id="KW-1185">Reference proteome</keyword>
<reference evidence="1" key="1">
    <citation type="submission" date="2020-11" db="EMBL/GenBank/DDBJ databases">
        <authorList>
            <person name="Whitehead M."/>
        </authorList>
    </citation>
    <scope>NUCLEOTIDE SEQUENCE</scope>
    <source>
        <strain evidence="1">EGII</strain>
    </source>
</reference>
<accession>A0A811V4G5</accession>
<evidence type="ECO:0000313" key="2">
    <source>
        <dbReference type="Proteomes" id="UP000606786"/>
    </source>
</evidence>
<sequence length="71" mass="7175">MQPHNSCTGDNLFSSSNIAGIAPLLERSSNGEGVAEQSLQSAADALTSVLCALCALGDLQRLGATSALRNG</sequence>
<comment type="caution">
    <text evidence="1">The sequence shown here is derived from an EMBL/GenBank/DDBJ whole genome shotgun (WGS) entry which is preliminary data.</text>
</comment>
<protein>
    <submittedName>
        <fullName evidence="1">(Mediterranean fruit fly) hypothetical protein</fullName>
    </submittedName>
</protein>
<evidence type="ECO:0000313" key="1">
    <source>
        <dbReference type="EMBL" id="CAD7004736.1"/>
    </source>
</evidence>
<gene>
    <name evidence="1" type="ORF">CCAP1982_LOCUS13129</name>
</gene>
<name>A0A811V4G5_CERCA</name>